<accession>A0A9Q1BTA3</accession>
<sequence>MEMESLSDYLEESSNAIDKEIRSVGVQMSNTIFVPTPNASYYTIGLSSLGDDCLDNEANDFDDNVEKNNVGGREDTSPLPVQDCTSSTPLSLSLLRRLLPLQGRSFGMKKTLKPSQI</sequence>
<organism evidence="2 3">
    <name type="scientific">Holothuria leucospilota</name>
    <name type="common">Black long sea cucumber</name>
    <name type="synonym">Mertensiothuria leucospilota</name>
    <dbReference type="NCBI Taxonomy" id="206669"/>
    <lineage>
        <taxon>Eukaryota</taxon>
        <taxon>Metazoa</taxon>
        <taxon>Echinodermata</taxon>
        <taxon>Eleutherozoa</taxon>
        <taxon>Echinozoa</taxon>
        <taxon>Holothuroidea</taxon>
        <taxon>Aspidochirotacea</taxon>
        <taxon>Aspidochirotida</taxon>
        <taxon>Holothuriidae</taxon>
        <taxon>Holothuria</taxon>
    </lineage>
</organism>
<proteinExistence type="predicted"/>
<protein>
    <submittedName>
        <fullName evidence="2">Uncharacterized protein</fullName>
    </submittedName>
</protein>
<comment type="caution">
    <text evidence="2">The sequence shown here is derived from an EMBL/GenBank/DDBJ whole genome shotgun (WGS) entry which is preliminary data.</text>
</comment>
<dbReference type="AlphaFoldDB" id="A0A9Q1BTA3"/>
<evidence type="ECO:0000256" key="1">
    <source>
        <dbReference type="SAM" id="MobiDB-lite"/>
    </source>
</evidence>
<evidence type="ECO:0000313" key="3">
    <source>
        <dbReference type="Proteomes" id="UP001152320"/>
    </source>
</evidence>
<dbReference type="Proteomes" id="UP001152320">
    <property type="component" value="Chromosome 12"/>
</dbReference>
<dbReference type="EMBL" id="JAIZAY010000012">
    <property type="protein sequence ID" value="KAJ8032377.1"/>
    <property type="molecule type" value="Genomic_DNA"/>
</dbReference>
<gene>
    <name evidence="2" type="ORF">HOLleu_25891</name>
</gene>
<reference evidence="2" key="1">
    <citation type="submission" date="2021-10" db="EMBL/GenBank/DDBJ databases">
        <title>Tropical sea cucumber genome reveals ecological adaptation and Cuvierian tubules defense mechanism.</title>
        <authorList>
            <person name="Chen T."/>
        </authorList>
    </citation>
    <scope>NUCLEOTIDE SEQUENCE</scope>
    <source>
        <strain evidence="2">Nanhai2018</strain>
        <tissue evidence="2">Muscle</tissue>
    </source>
</reference>
<feature type="region of interest" description="Disordered" evidence="1">
    <location>
        <begin position="60"/>
        <end position="86"/>
    </location>
</feature>
<evidence type="ECO:0000313" key="2">
    <source>
        <dbReference type="EMBL" id="KAJ8032377.1"/>
    </source>
</evidence>
<keyword evidence="3" id="KW-1185">Reference proteome</keyword>
<name>A0A9Q1BTA3_HOLLE</name>